<dbReference type="InterPro" id="IPR000498">
    <property type="entry name" value="OmpA-like_TM_dom"/>
</dbReference>
<dbReference type="Proteomes" id="UP000661077">
    <property type="component" value="Unassembled WGS sequence"/>
</dbReference>
<comment type="caution">
    <text evidence="5">The sequence shown here is derived from an EMBL/GenBank/DDBJ whole genome shotgun (WGS) entry which is preliminary data.</text>
</comment>
<comment type="similarity">
    <text evidence="1">Belongs to the outer membrane OOP (TC 1.B.6) superfamily. OmpA family.</text>
</comment>
<keyword evidence="2" id="KW-0812">Transmembrane</keyword>
<keyword evidence="3" id="KW-0732">Signal</keyword>
<name>A0ABS1WYH3_9GAMM</name>
<organism evidence="5 6">
    <name type="scientific">Steroidobacter gossypii</name>
    <dbReference type="NCBI Taxonomy" id="2805490"/>
    <lineage>
        <taxon>Bacteria</taxon>
        <taxon>Pseudomonadati</taxon>
        <taxon>Pseudomonadota</taxon>
        <taxon>Gammaproteobacteria</taxon>
        <taxon>Steroidobacterales</taxon>
        <taxon>Steroidobacteraceae</taxon>
        <taxon>Steroidobacter</taxon>
    </lineage>
</organism>
<protein>
    <submittedName>
        <fullName evidence="5">Outer membrane beta-barrel protein</fullName>
    </submittedName>
</protein>
<keyword evidence="2" id="KW-0813">Transport</keyword>
<evidence type="ECO:0000256" key="1">
    <source>
        <dbReference type="ARBA" id="ARBA00005710"/>
    </source>
</evidence>
<feature type="chain" id="PRO_5045087635" evidence="3">
    <location>
        <begin position="24"/>
        <end position="231"/>
    </location>
</feature>
<reference evidence="5 6" key="1">
    <citation type="journal article" date="2021" name="Int. J. Syst. Evol. Microbiol.">
        <title>Steroidobacter gossypii sp. nov., isolated from soil of cotton cropping field.</title>
        <authorList>
            <person name="Huang R."/>
            <person name="Yang S."/>
            <person name="Zhen C."/>
            <person name="Liu W."/>
        </authorList>
    </citation>
    <scope>NUCLEOTIDE SEQUENCE [LARGE SCALE GENOMIC DNA]</scope>
    <source>
        <strain evidence="5 6">S1-65</strain>
    </source>
</reference>
<dbReference type="SUPFAM" id="SSF56925">
    <property type="entry name" value="OMPA-like"/>
    <property type="match status" value="1"/>
</dbReference>
<evidence type="ECO:0000313" key="5">
    <source>
        <dbReference type="EMBL" id="MBM0106020.1"/>
    </source>
</evidence>
<feature type="domain" description="Outer membrane protein OmpA-like transmembrane" evidence="4">
    <location>
        <begin position="27"/>
        <end position="230"/>
    </location>
</feature>
<evidence type="ECO:0000256" key="2">
    <source>
        <dbReference type="ARBA" id="ARBA00023114"/>
    </source>
</evidence>
<dbReference type="Pfam" id="PF01389">
    <property type="entry name" value="OmpA_membrane"/>
    <property type="match status" value="1"/>
</dbReference>
<evidence type="ECO:0000259" key="4">
    <source>
        <dbReference type="Pfam" id="PF01389"/>
    </source>
</evidence>
<dbReference type="InterPro" id="IPR011250">
    <property type="entry name" value="OMP/PagP_B-barrel"/>
</dbReference>
<gene>
    <name evidence="5" type="ORF">JM946_14905</name>
</gene>
<keyword evidence="2" id="KW-0626">Porin</keyword>
<proteinExistence type="inferred from homology"/>
<evidence type="ECO:0000256" key="3">
    <source>
        <dbReference type="SAM" id="SignalP"/>
    </source>
</evidence>
<keyword evidence="2" id="KW-0406">Ion transport</keyword>
<keyword evidence="6" id="KW-1185">Reference proteome</keyword>
<dbReference type="Gene3D" id="2.40.160.20">
    <property type="match status" value="1"/>
</dbReference>
<accession>A0ABS1WYH3</accession>
<sequence length="231" mass="24359">MMIKRGMIAAGMGLLLSAGSSVAAEQSTGWYFGATGGQSQADLDKGEFDAIVEDAFFFAGTPILSGSSDLDDKDVSWSLFGGYRFSPYLAVEASYIDLGTAEYRATGTVDPPGPVPSVNASYGADFEVSGFTAAAVAAVPVGEMFDLHGQVGVLFADMEFSQRLAATGAGSFSDSFSSDSRDFFFGLGAGLSIGAQWSLNLDWQRFKDVGDEDETGETDIDRISLGVIYRL</sequence>
<dbReference type="EMBL" id="JAEVLS010000003">
    <property type="protein sequence ID" value="MBM0106020.1"/>
    <property type="molecule type" value="Genomic_DNA"/>
</dbReference>
<feature type="signal peptide" evidence="3">
    <location>
        <begin position="1"/>
        <end position="23"/>
    </location>
</feature>
<evidence type="ECO:0000313" key="6">
    <source>
        <dbReference type="Proteomes" id="UP000661077"/>
    </source>
</evidence>